<dbReference type="Pfam" id="PF01095">
    <property type="entry name" value="Pectinesterase"/>
    <property type="match status" value="1"/>
</dbReference>
<dbReference type="InterPro" id="IPR011050">
    <property type="entry name" value="Pectin_lyase_fold/virulence"/>
</dbReference>
<evidence type="ECO:0000313" key="6">
    <source>
        <dbReference type="Proteomes" id="UP000535937"/>
    </source>
</evidence>
<dbReference type="Proteomes" id="UP000535937">
    <property type="component" value="Unassembled WGS sequence"/>
</dbReference>
<dbReference type="GO" id="GO:0042545">
    <property type="term" value="P:cell wall modification"/>
    <property type="evidence" value="ECO:0007669"/>
    <property type="project" value="InterPro"/>
</dbReference>
<proteinExistence type="inferred from homology"/>
<name>A0A7W4WH76_9GAMM</name>
<dbReference type="InterPro" id="IPR003343">
    <property type="entry name" value="Big_2"/>
</dbReference>
<reference evidence="5 6" key="1">
    <citation type="submission" date="2020-08" db="EMBL/GenBank/DDBJ databases">
        <title>Genomic Encyclopedia of Type Strains, Phase III (KMG-III): the genomes of soil and plant-associated and newly described type strains.</title>
        <authorList>
            <person name="Whitman W."/>
        </authorList>
    </citation>
    <scope>NUCLEOTIDE SEQUENCE [LARGE SCALE GENOMIC DNA]</scope>
    <source>
        <strain evidence="5 6">CECT 8799</strain>
    </source>
</reference>
<dbReference type="Gene3D" id="2.60.40.1080">
    <property type="match status" value="1"/>
</dbReference>
<comment type="caution">
    <text evidence="5">The sequence shown here is derived from an EMBL/GenBank/DDBJ whole genome shotgun (WGS) entry which is preliminary data.</text>
</comment>
<sequence>FTDPDSLYQTAGRIGFFTYNRSFEVDYVKVGDPNLKPVQLTLDYAESTWVTTAGDPALEVNVTAIKSDGVTADTFTVESSNEAAVSVDVTDNTVTLTPLAEGDATITFTSDSDSSLQKAIEVSVAKAFNMPTATYGDLSTRVSPIPGNTGEYEDARLSITFDGAPTLAEVGSVRIFRADDDTEVDALRAGGEMDTLGYEGQSSTRTLNVNPFEIDGNTLTISPHTGALDYGVEYYVAISSTFLEPGIQLNGTDFVGLGKDAGWSFTTRAAAPSGADVTVDDDGAADFRTVQGALNHVMENVAANDPATITINAGDYREVLFLSGKHNVTLQGAGSGATVIRYSNNNALNPGTSTRPIFLAESSDMLTLKDLALINTTLIGEGGQAETIYFNNDAGRFIADNAVFISEQDTLLLKGWSWFYNSLVAGNVDFIWGTAQAAVFENSEIRTMARTDGGQGGYVLQARTAESSPGFVFLNSTLTREEGVGDGTHYLARSGGSSSYYDNIAFINTMMDTHVADIGWHPDRTPNPAIATADAGWREYGSMDLTGSPLDLSTRCSGGDTCYLLSEAEVAERFCSRAQIFAGWNSGEGWDPMPEQPNDELCPAGEPEPEPSLWTGEGLLLGDPANFTGETASGNIDAQDATSITLTASDGKFEYFGYAMSFYFASQEVTGDFQLSAKLKSVGAPLDGNQFPVGLMMCECDTASGATSPLASAGAHMSGSDWVTQYSRVVADEGNWGARSYDPVTPGDNLYLKLGRVDNQFFTSYSTDGGVTYVTMQNGSF</sequence>
<dbReference type="PANTHER" id="PTHR31321:SF57">
    <property type="entry name" value="PECTINESTERASE 53-RELATED"/>
    <property type="match status" value="1"/>
</dbReference>
<comment type="similarity">
    <text evidence="1">Belongs to the pectinesterase family.</text>
</comment>
<organism evidence="5 6">
    <name type="scientific">Microbulbifer rhizosphaerae</name>
    <dbReference type="NCBI Taxonomy" id="1562603"/>
    <lineage>
        <taxon>Bacteria</taxon>
        <taxon>Pseudomonadati</taxon>
        <taxon>Pseudomonadota</taxon>
        <taxon>Gammaproteobacteria</taxon>
        <taxon>Cellvibrionales</taxon>
        <taxon>Microbulbiferaceae</taxon>
        <taxon>Microbulbifer</taxon>
    </lineage>
</organism>
<keyword evidence="3" id="KW-0063">Aspartyl esterase</keyword>
<protein>
    <submittedName>
        <fullName evidence="5">Pectin methylesterase-like acyl-CoA thioesterase</fullName>
    </submittedName>
</protein>
<dbReference type="EMBL" id="JACHWZ010000060">
    <property type="protein sequence ID" value="MBB3063712.1"/>
    <property type="molecule type" value="Genomic_DNA"/>
</dbReference>
<evidence type="ECO:0000256" key="1">
    <source>
        <dbReference type="ARBA" id="ARBA00008891"/>
    </source>
</evidence>
<keyword evidence="2" id="KW-0378">Hydrolase</keyword>
<dbReference type="RefSeq" id="WP_183464117.1">
    <property type="nucleotide sequence ID" value="NZ_JACHWZ010000060.1"/>
</dbReference>
<evidence type="ECO:0000256" key="2">
    <source>
        <dbReference type="ARBA" id="ARBA00022801"/>
    </source>
</evidence>
<keyword evidence="6" id="KW-1185">Reference proteome</keyword>
<dbReference type="PANTHER" id="PTHR31321">
    <property type="entry name" value="ACYL-COA THIOESTER HYDROLASE YBHC-RELATED"/>
    <property type="match status" value="1"/>
</dbReference>
<dbReference type="SUPFAM" id="SSF51126">
    <property type="entry name" value="Pectin lyase-like"/>
    <property type="match status" value="1"/>
</dbReference>
<dbReference type="InterPro" id="IPR012334">
    <property type="entry name" value="Pectin_lyas_fold"/>
</dbReference>
<dbReference type="AlphaFoldDB" id="A0A7W4WH76"/>
<feature type="non-terminal residue" evidence="5">
    <location>
        <position position="1"/>
    </location>
</feature>
<feature type="non-terminal residue" evidence="5">
    <location>
        <position position="781"/>
    </location>
</feature>
<dbReference type="InterPro" id="IPR000070">
    <property type="entry name" value="Pectinesterase_cat"/>
</dbReference>
<evidence type="ECO:0000256" key="3">
    <source>
        <dbReference type="ARBA" id="ARBA00023085"/>
    </source>
</evidence>
<dbReference type="SMART" id="SM00635">
    <property type="entry name" value="BID_2"/>
    <property type="match status" value="1"/>
</dbReference>
<evidence type="ECO:0000259" key="4">
    <source>
        <dbReference type="SMART" id="SM00635"/>
    </source>
</evidence>
<accession>A0A7W4WH76</accession>
<dbReference type="Gene3D" id="2.160.20.10">
    <property type="entry name" value="Single-stranded right-handed beta-helix, Pectin lyase-like"/>
    <property type="match status" value="1"/>
</dbReference>
<evidence type="ECO:0000313" key="5">
    <source>
        <dbReference type="EMBL" id="MBB3063712.1"/>
    </source>
</evidence>
<feature type="domain" description="BIG2" evidence="4">
    <location>
        <begin position="36"/>
        <end position="120"/>
    </location>
</feature>
<dbReference type="GO" id="GO:0030599">
    <property type="term" value="F:pectinesterase activity"/>
    <property type="evidence" value="ECO:0007669"/>
    <property type="project" value="InterPro"/>
</dbReference>
<dbReference type="GO" id="GO:0045490">
    <property type="term" value="P:pectin catabolic process"/>
    <property type="evidence" value="ECO:0007669"/>
    <property type="project" value="TreeGrafter"/>
</dbReference>
<gene>
    <name evidence="5" type="ORF">FHS09_004588</name>
</gene>